<dbReference type="InterPro" id="IPR038157">
    <property type="entry name" value="FeoA_core_dom"/>
</dbReference>
<dbReference type="PANTHER" id="PTHR43151">
    <property type="entry name" value="FEOA FAMILY PROTEIN"/>
    <property type="match status" value="1"/>
</dbReference>
<dbReference type="Gene3D" id="2.30.30.90">
    <property type="match status" value="1"/>
</dbReference>
<name>A0A9D1DL67_9FIRM</name>
<dbReference type="InterPro" id="IPR053184">
    <property type="entry name" value="FeoA-like"/>
</dbReference>
<dbReference type="SUPFAM" id="SSF50037">
    <property type="entry name" value="C-terminal domain of transcriptional repressors"/>
    <property type="match status" value="1"/>
</dbReference>
<evidence type="ECO:0000256" key="1">
    <source>
        <dbReference type="ARBA" id="ARBA00023004"/>
    </source>
</evidence>
<accession>A0A9D1DL67</accession>
<dbReference type="EMBL" id="DVHH01000121">
    <property type="protein sequence ID" value="HIR54905.1"/>
    <property type="molecule type" value="Genomic_DNA"/>
</dbReference>
<dbReference type="PANTHER" id="PTHR43151:SF1">
    <property type="entry name" value="SSR2333 PROTEIN"/>
    <property type="match status" value="1"/>
</dbReference>
<comment type="caution">
    <text evidence="3">The sequence shown here is derived from an EMBL/GenBank/DDBJ whole genome shotgun (WGS) entry which is preliminary data.</text>
</comment>
<dbReference type="InterPro" id="IPR008988">
    <property type="entry name" value="Transcriptional_repressor_C"/>
</dbReference>
<dbReference type="InterPro" id="IPR007167">
    <property type="entry name" value="Fe-transptr_FeoA-like"/>
</dbReference>
<proteinExistence type="predicted"/>
<keyword evidence="1" id="KW-0408">Iron</keyword>
<dbReference type="GO" id="GO:0046914">
    <property type="term" value="F:transition metal ion binding"/>
    <property type="evidence" value="ECO:0007669"/>
    <property type="project" value="InterPro"/>
</dbReference>
<organism evidence="3 4">
    <name type="scientific">Candidatus Scatomorpha intestinigallinarum</name>
    <dbReference type="NCBI Taxonomy" id="2840923"/>
    <lineage>
        <taxon>Bacteria</taxon>
        <taxon>Bacillati</taxon>
        <taxon>Bacillota</taxon>
        <taxon>Clostridia</taxon>
        <taxon>Eubacteriales</taxon>
        <taxon>Candidatus Scatomorpha</taxon>
    </lineage>
</organism>
<dbReference type="SMART" id="SM00899">
    <property type="entry name" value="FeoA"/>
    <property type="match status" value="1"/>
</dbReference>
<evidence type="ECO:0000259" key="2">
    <source>
        <dbReference type="SMART" id="SM00899"/>
    </source>
</evidence>
<gene>
    <name evidence="3" type="ORF">IAD36_04815</name>
</gene>
<evidence type="ECO:0000313" key="3">
    <source>
        <dbReference type="EMBL" id="HIR54905.1"/>
    </source>
</evidence>
<reference evidence="3" key="1">
    <citation type="submission" date="2020-10" db="EMBL/GenBank/DDBJ databases">
        <authorList>
            <person name="Gilroy R."/>
        </authorList>
    </citation>
    <scope>NUCLEOTIDE SEQUENCE</scope>
    <source>
        <strain evidence="3">ChiGjej3B3-7149</strain>
    </source>
</reference>
<evidence type="ECO:0000313" key="4">
    <source>
        <dbReference type="Proteomes" id="UP000824238"/>
    </source>
</evidence>
<dbReference type="AlphaFoldDB" id="A0A9D1DL67"/>
<protein>
    <submittedName>
        <fullName evidence="3">Ferrous iron transport protein A</fullName>
    </submittedName>
</protein>
<dbReference type="Pfam" id="PF04023">
    <property type="entry name" value="FeoA"/>
    <property type="match status" value="1"/>
</dbReference>
<dbReference type="Proteomes" id="UP000824238">
    <property type="component" value="Unassembled WGS sequence"/>
</dbReference>
<sequence>MLPLTMAAPGETQAIFKITGRDEVRRHLAELGLVVGEEVTVMNSLGGNLILQVKDSRIALDRSLANRIMVRGFEDENA</sequence>
<feature type="domain" description="Ferrous iron transporter FeoA-like" evidence="2">
    <location>
        <begin position="2"/>
        <end position="72"/>
    </location>
</feature>
<reference evidence="3" key="2">
    <citation type="journal article" date="2021" name="PeerJ">
        <title>Extensive microbial diversity within the chicken gut microbiome revealed by metagenomics and culture.</title>
        <authorList>
            <person name="Gilroy R."/>
            <person name="Ravi A."/>
            <person name="Getino M."/>
            <person name="Pursley I."/>
            <person name="Horton D.L."/>
            <person name="Alikhan N.F."/>
            <person name="Baker D."/>
            <person name="Gharbi K."/>
            <person name="Hall N."/>
            <person name="Watson M."/>
            <person name="Adriaenssens E.M."/>
            <person name="Foster-Nyarko E."/>
            <person name="Jarju S."/>
            <person name="Secka A."/>
            <person name="Antonio M."/>
            <person name="Oren A."/>
            <person name="Chaudhuri R.R."/>
            <person name="La Ragione R."/>
            <person name="Hildebrand F."/>
            <person name="Pallen M.J."/>
        </authorList>
    </citation>
    <scope>NUCLEOTIDE SEQUENCE</scope>
    <source>
        <strain evidence="3">ChiGjej3B3-7149</strain>
    </source>
</reference>